<keyword evidence="1" id="KW-0472">Membrane</keyword>
<name>A0A0H5QPN2_9EUKA</name>
<organism evidence="2">
    <name type="scientific">Spongospora subterranea</name>
    <dbReference type="NCBI Taxonomy" id="70186"/>
    <lineage>
        <taxon>Eukaryota</taxon>
        <taxon>Sar</taxon>
        <taxon>Rhizaria</taxon>
        <taxon>Endomyxa</taxon>
        <taxon>Phytomyxea</taxon>
        <taxon>Plasmodiophorida</taxon>
        <taxon>Plasmodiophoridae</taxon>
        <taxon>Spongospora</taxon>
    </lineage>
</organism>
<dbReference type="AlphaFoldDB" id="A0A0H5QPN2"/>
<accession>A0A0H5QPN2</accession>
<keyword evidence="1" id="KW-1133">Transmembrane helix</keyword>
<evidence type="ECO:0000313" key="2">
    <source>
        <dbReference type="EMBL" id="CRZ03331.1"/>
    </source>
</evidence>
<evidence type="ECO:0000256" key="1">
    <source>
        <dbReference type="SAM" id="Phobius"/>
    </source>
</evidence>
<keyword evidence="1" id="KW-0812">Transmembrane</keyword>
<protein>
    <submittedName>
        <fullName evidence="2">Uncharacterized protein</fullName>
    </submittedName>
</protein>
<reference evidence="2" key="1">
    <citation type="submission" date="2015-04" db="EMBL/GenBank/DDBJ databases">
        <title>The genome sequence of the plant pathogenic Rhizarian Plasmodiophora brassicae reveals insights in its biotrophic life cycle and the origin of chitin synthesis.</title>
        <authorList>
            <person name="Schwelm A."/>
            <person name="Fogelqvist J."/>
            <person name="Knaust A."/>
            <person name="Julke S."/>
            <person name="Lilja T."/>
            <person name="Dhandapani V."/>
            <person name="Bonilla-Rosso G."/>
            <person name="Karlsson M."/>
            <person name="Shevchenko A."/>
            <person name="Choi S.R."/>
            <person name="Kim H.G."/>
            <person name="Park J.Y."/>
            <person name="Lim Y.P."/>
            <person name="Ludwig-Muller J."/>
            <person name="Dixelius C."/>
        </authorList>
    </citation>
    <scope>NUCLEOTIDE SEQUENCE</scope>
    <source>
        <tissue evidence="2">Potato root galls</tissue>
    </source>
</reference>
<proteinExistence type="predicted"/>
<sequence>MLQSIRVMRSDDIMHLDRAFLRERGAALTMYELLEMFDTRQAIALALTRKSNRRILRNEDAVFCCRLPGRLGIPERFEKQIQQFVYSNLFFINLVLLTGLGVFTVFGDTMTFDHCFDLFHHRSPAQRVTIARLQVRLGLVLPGSRLPVGGDMGLTGIDDVKDCFDVVKVAFEVLDNDQLGRYWWWNARHPPNKGL</sequence>
<dbReference type="EMBL" id="HACM01002889">
    <property type="protein sequence ID" value="CRZ03331.1"/>
    <property type="molecule type" value="Transcribed_RNA"/>
</dbReference>
<feature type="non-terminal residue" evidence="2">
    <location>
        <position position="195"/>
    </location>
</feature>
<feature type="transmembrane region" description="Helical" evidence="1">
    <location>
        <begin position="84"/>
        <end position="106"/>
    </location>
</feature>